<dbReference type="InterPro" id="IPR051054">
    <property type="entry name" value="SorC_transcr_regulators"/>
</dbReference>
<feature type="domain" description="CggR N-terminal DNA binding" evidence="6">
    <location>
        <begin position="18"/>
        <end position="88"/>
    </location>
</feature>
<protein>
    <submittedName>
        <fullName evidence="7">Central glycolytic genes regulator</fullName>
    </submittedName>
</protein>
<dbReference type="InterPro" id="IPR048715">
    <property type="entry name" value="CggR_N"/>
</dbReference>
<evidence type="ECO:0000256" key="2">
    <source>
        <dbReference type="ARBA" id="ARBA00023015"/>
    </source>
</evidence>
<evidence type="ECO:0000256" key="4">
    <source>
        <dbReference type="ARBA" id="ARBA00023163"/>
    </source>
</evidence>
<dbReference type="SUPFAM" id="SSF46785">
    <property type="entry name" value="Winged helix' DNA-binding domain"/>
    <property type="match status" value="1"/>
</dbReference>
<dbReference type="InterPro" id="IPR007324">
    <property type="entry name" value="Sugar-bd_dom_put"/>
</dbReference>
<reference evidence="7" key="1">
    <citation type="journal article" date="2014" name="Int. J. Syst. Evol. Microbiol.">
        <title>Complete genome sequence of Corynebacterium casei LMG S-19264T (=DSM 44701T), isolated from a smear-ripened cheese.</title>
        <authorList>
            <consortium name="US DOE Joint Genome Institute (JGI-PGF)"/>
            <person name="Walter F."/>
            <person name="Albersmeier A."/>
            <person name="Kalinowski J."/>
            <person name="Ruckert C."/>
        </authorList>
    </citation>
    <scope>NUCLEOTIDE SEQUENCE</scope>
    <source>
        <strain evidence="7">CGMCC 1.15371</strain>
    </source>
</reference>
<keyword evidence="2" id="KW-0805">Transcription regulation</keyword>
<dbReference type="GO" id="GO:0030246">
    <property type="term" value="F:carbohydrate binding"/>
    <property type="evidence" value="ECO:0007669"/>
    <property type="project" value="InterPro"/>
</dbReference>
<dbReference type="RefSeq" id="WP_188691347.1">
    <property type="nucleotide sequence ID" value="NZ_BMIR01000005.1"/>
</dbReference>
<reference evidence="7" key="2">
    <citation type="submission" date="2020-09" db="EMBL/GenBank/DDBJ databases">
        <authorList>
            <person name="Sun Q."/>
            <person name="Zhou Y."/>
        </authorList>
    </citation>
    <scope>NUCLEOTIDE SEQUENCE</scope>
    <source>
        <strain evidence="7">CGMCC 1.15371</strain>
    </source>
</reference>
<evidence type="ECO:0000313" key="7">
    <source>
        <dbReference type="EMBL" id="GGE36623.1"/>
    </source>
</evidence>
<keyword evidence="3" id="KW-0238">DNA-binding</keyword>
<evidence type="ECO:0000259" key="6">
    <source>
        <dbReference type="Pfam" id="PF21715"/>
    </source>
</evidence>
<keyword evidence="4" id="KW-0804">Transcription</keyword>
<keyword evidence="8" id="KW-1185">Reference proteome</keyword>
<evidence type="ECO:0000259" key="5">
    <source>
        <dbReference type="Pfam" id="PF04198"/>
    </source>
</evidence>
<dbReference type="PANTHER" id="PTHR34294">
    <property type="entry name" value="TRANSCRIPTIONAL REGULATOR-RELATED"/>
    <property type="match status" value="1"/>
</dbReference>
<dbReference type="InterPro" id="IPR037171">
    <property type="entry name" value="NagB/RpiA_transferase-like"/>
</dbReference>
<dbReference type="Pfam" id="PF21715">
    <property type="entry name" value="CggR_N"/>
    <property type="match status" value="1"/>
</dbReference>
<comment type="caution">
    <text evidence="7">The sequence shown here is derived from an EMBL/GenBank/DDBJ whole genome shotgun (WGS) entry which is preliminary data.</text>
</comment>
<dbReference type="EMBL" id="BMIR01000005">
    <property type="protein sequence ID" value="GGE36623.1"/>
    <property type="molecule type" value="Genomic_DNA"/>
</dbReference>
<dbReference type="Pfam" id="PF04198">
    <property type="entry name" value="Sugar-bind"/>
    <property type="match status" value="1"/>
</dbReference>
<organism evidence="7 8">
    <name type="scientific">Pullulanibacillus camelliae</name>
    <dbReference type="NCBI Taxonomy" id="1707096"/>
    <lineage>
        <taxon>Bacteria</taxon>
        <taxon>Bacillati</taxon>
        <taxon>Bacillota</taxon>
        <taxon>Bacilli</taxon>
        <taxon>Bacillales</taxon>
        <taxon>Sporolactobacillaceae</taxon>
        <taxon>Pullulanibacillus</taxon>
    </lineage>
</organism>
<feature type="domain" description="Sugar-binding" evidence="5">
    <location>
        <begin position="90"/>
        <end position="339"/>
    </location>
</feature>
<dbReference type="Gene3D" id="3.40.50.1360">
    <property type="match status" value="1"/>
</dbReference>
<evidence type="ECO:0000256" key="1">
    <source>
        <dbReference type="ARBA" id="ARBA00010466"/>
    </source>
</evidence>
<dbReference type="GO" id="GO:0003677">
    <property type="term" value="F:DNA binding"/>
    <property type="evidence" value="ECO:0007669"/>
    <property type="project" value="UniProtKB-KW"/>
</dbReference>
<dbReference type="SUPFAM" id="SSF100950">
    <property type="entry name" value="NagB/RpiA/CoA transferase-like"/>
    <property type="match status" value="1"/>
</dbReference>
<dbReference type="Gene3D" id="1.10.10.10">
    <property type="entry name" value="Winged helix-like DNA-binding domain superfamily/Winged helix DNA-binding domain"/>
    <property type="match status" value="1"/>
</dbReference>
<dbReference type="InterPro" id="IPR036390">
    <property type="entry name" value="WH_DNA-bd_sf"/>
</dbReference>
<evidence type="ECO:0000313" key="8">
    <source>
        <dbReference type="Proteomes" id="UP000628775"/>
    </source>
</evidence>
<gene>
    <name evidence="7" type="primary">cggR</name>
    <name evidence="7" type="ORF">GCM10011391_14310</name>
</gene>
<name>A0A8J2VPP9_9BACL</name>
<comment type="similarity">
    <text evidence="1">Belongs to the SorC transcriptional regulatory family.</text>
</comment>
<proteinExistence type="inferred from homology"/>
<dbReference type="Proteomes" id="UP000628775">
    <property type="component" value="Unassembled WGS sequence"/>
</dbReference>
<dbReference type="PANTHER" id="PTHR34294:SF5">
    <property type="entry name" value="CENTRAL GLYCOLYTIC GENES REGULATOR"/>
    <property type="match status" value="1"/>
</dbReference>
<accession>A0A8J2VPP9</accession>
<sequence length="343" mass="38273">MDDLINIQKKLVPDVITIMSNRYRILQSIHFLQPIGRRVLSTHLGMTERVLRGEVVFLSQQGLVHSQSTGMRLTDEGERVLHRLENVMKHVSGIPQLEKQLKNILHLSRVVIVPGNSDEQPWVKNEMGLTCVKVMESLITDNTVIAIMGGTTLAAVAEMMHPFKQSQKKPLFVSARGGLGEQVENQANTICAKMAEKADGHYRMLHVPDQLSEESYHSLSMEPSIRESLLLIQSAGMVIHGIGDAMTMAKRRRSSQELLDKIRKEHAVAEAFGYYFDQNGKVIHKVKTIGLQLEELNDERPVITVAGGKSKANAIEAFFKKGPDSVLVTDEGAAQQILQNNHF</sequence>
<evidence type="ECO:0000256" key="3">
    <source>
        <dbReference type="ARBA" id="ARBA00023125"/>
    </source>
</evidence>
<dbReference type="InterPro" id="IPR036388">
    <property type="entry name" value="WH-like_DNA-bd_sf"/>
</dbReference>
<dbReference type="AlphaFoldDB" id="A0A8J2VPP9"/>